<accession>A0A0F9WV92</accession>
<dbReference type="VEuPathDB" id="MicrosporidiaDB:NCER_100990"/>
<dbReference type="Proteomes" id="UP000034350">
    <property type="component" value="Unassembled WGS sequence"/>
</dbReference>
<evidence type="ECO:0000313" key="2">
    <source>
        <dbReference type="Proteomes" id="UP000034350"/>
    </source>
</evidence>
<protein>
    <submittedName>
        <fullName evidence="1">3-ketodihydrosphingosine reductase</fullName>
    </submittedName>
</protein>
<dbReference type="OrthoDB" id="2192914at2759"/>
<name>A0A0F9WV92_9MICR</name>
<keyword evidence="2" id="KW-1185">Reference proteome</keyword>
<evidence type="ECO:0000313" key="1">
    <source>
        <dbReference type="EMBL" id="KKO76658.1"/>
    </source>
</evidence>
<dbReference type="EMBL" id="JPQZ01000001">
    <property type="protein sequence ID" value="KKO76658.1"/>
    <property type="molecule type" value="Genomic_DNA"/>
</dbReference>
<dbReference type="OMA" id="IEICKEM"/>
<dbReference type="RefSeq" id="XP_024332400.1">
    <property type="nucleotide sequence ID" value="XM_024473669.1"/>
</dbReference>
<sequence length="245" mass="29411">MLKMFKKQVQNKPKNFKFCKSGFILSSETLNEYEYIKKLFFISVSIFTRTTSKSNGIEEIKRLLLFYEKSDTLMCSLIDEFFSKRFIESIDRRYALFEILDKILRMFYVFDKLRLKAVKPFHNFSFFKIKNRSCISEREIIKLSTFASIAMPMARLFISYFSAEDFEIFHPMILKKRTTLFIGDTKKGYLKYICAILVEHTKLKYLKIFMCALYEKLNKDSTFDIFYEQLNSKEQEYFIDLVNLL</sequence>
<reference evidence="1 2" key="1">
    <citation type="journal article" date="2015" name="Environ. Microbiol.">
        <title>Genome analyses suggest the presence of polyploidy and recent human-driven expansions in eight global populations of the honeybee pathogen Nosema ceranae.</title>
        <authorList>
            <person name="Pelin A."/>
            <person name="Selman M."/>
            <person name="Aris-Brosou S."/>
            <person name="Farinelli L."/>
            <person name="Corradi N."/>
        </authorList>
    </citation>
    <scope>NUCLEOTIDE SEQUENCE [LARGE SCALE GENOMIC DNA]</scope>
    <source>
        <strain evidence="1 2">PA08 1199</strain>
    </source>
</reference>
<gene>
    <name evidence="1" type="ORF">AAJ76_100084377</name>
</gene>
<organism evidence="1 2">
    <name type="scientific">Vairimorpha ceranae</name>
    <dbReference type="NCBI Taxonomy" id="40302"/>
    <lineage>
        <taxon>Eukaryota</taxon>
        <taxon>Fungi</taxon>
        <taxon>Fungi incertae sedis</taxon>
        <taxon>Microsporidia</taxon>
        <taxon>Nosematidae</taxon>
        <taxon>Vairimorpha</taxon>
    </lineage>
</organism>
<proteinExistence type="predicted"/>
<dbReference type="VEuPathDB" id="MicrosporidiaDB:G9O61_00g002050"/>
<dbReference type="GeneID" id="36318566"/>
<comment type="caution">
    <text evidence="1">The sequence shown here is derived from an EMBL/GenBank/DDBJ whole genome shotgun (WGS) entry which is preliminary data.</text>
</comment>
<dbReference type="AlphaFoldDB" id="A0A0F9WV92"/>
<dbReference type="VEuPathDB" id="MicrosporidiaDB:AAJ76_100084377"/>